<dbReference type="InterPro" id="IPR011044">
    <property type="entry name" value="Quino_amine_DH_bsu"/>
</dbReference>
<dbReference type="SUPFAM" id="SSF50969">
    <property type="entry name" value="YVTN repeat-like/Quinoprotein amine dehydrogenase"/>
    <property type="match status" value="1"/>
</dbReference>
<evidence type="ECO:0000313" key="3">
    <source>
        <dbReference type="Proteomes" id="UP001209570"/>
    </source>
</evidence>
<feature type="compositionally biased region" description="Low complexity" evidence="1">
    <location>
        <begin position="792"/>
        <end position="809"/>
    </location>
</feature>
<reference evidence="2" key="1">
    <citation type="submission" date="2021-12" db="EMBL/GenBank/DDBJ databases">
        <title>Prjna785345.</title>
        <authorList>
            <person name="Rujirawat T."/>
            <person name="Krajaejun T."/>
        </authorList>
    </citation>
    <scope>NUCLEOTIDE SEQUENCE</scope>
    <source>
        <strain evidence="2">Pi057C3</strain>
    </source>
</reference>
<proteinExistence type="predicted"/>
<evidence type="ECO:0000313" key="2">
    <source>
        <dbReference type="EMBL" id="KAJ0399823.1"/>
    </source>
</evidence>
<sequence length="876" mass="94089">MQHDEIRMPLGVLNAGDCARDAGGQSERQVDGALAPQRLAVCERSRLVAVANGRIIDLFLLDALTSLPSHVARDDSDKAQAAAAHLPFVGQIALDEYAPQDAPLSAAAACVRFIASAVLLVAFELADADVDTTAPTATRPHLAAFRLFPSRRVVSARPPDASLLVHCCFVDRVQAPVADMHVVAPSAAAGQQDAGAVVLLHASGPLFSVLHWRERLADRELVGARLPGGAAALTAADVSPDGQWLALGDGDGGVWLLDCRGLAWGLRLQPATDSPPPAGTRLELVVVDRLCQRAAHSRSGMERVRLAHCARLRHGVSSLRWLPTPSVFLAAGQRDGALAVLAKTEPHDSAHTLRLVQTYPALAPSRAPVASIVATRRHVWSVGGVDCRALPLAGDAARLRWPTLRQSLEAPSSSLGRNDPWRGGLHVLRCVDVLEAIDAALGSRVAHAAVAWLTLRRDGLCLDAIRLELGDDRAREQERERDRDQEISETAIERDAASTEREDDSDAAHVETSTELSLYDAETTVQRRYGLPSIPAPASACASLAEEEGEKTACPSTVRLTKDEYERRLVAMARRVDRLQSQVHGLRRSFQLFMGDVQQHMALLSAQLEDHAQAECARLDDSAVRERRAGAVSALTVGDQRVVPHVRDKYDPSHPDADWAGVVSRAHKTKKTISGYSAGQSQLVADERGGLMPATKAAAAPTSFSGKKMFEPHEIPAGDAVSRRVDGIAFSSAVYQVGPGGDLSCRDWKTSYEAQTSMEATPKDTFVLGSRHNAQHKRHVTPMSVAPQSSRSQSPAGLASSDSSGSLSGRRAYEPRRSLLAGIGKLVATEDTSGQLTRPELHLPQSYADPNNKTLLPENHHGVTLGYTGLRSSFRR</sequence>
<gene>
    <name evidence="2" type="ORF">P43SY_008129</name>
</gene>
<dbReference type="EMBL" id="JAKCXM010000170">
    <property type="protein sequence ID" value="KAJ0399823.1"/>
    <property type="molecule type" value="Genomic_DNA"/>
</dbReference>
<evidence type="ECO:0000256" key="1">
    <source>
        <dbReference type="SAM" id="MobiDB-lite"/>
    </source>
</evidence>
<dbReference type="Gene3D" id="2.130.10.10">
    <property type="entry name" value="YVTN repeat-like/Quinoprotein amine dehydrogenase"/>
    <property type="match status" value="1"/>
</dbReference>
<keyword evidence="3" id="KW-1185">Reference proteome</keyword>
<accession>A0AAD5Q846</accession>
<organism evidence="2 3">
    <name type="scientific">Pythium insidiosum</name>
    <name type="common">Pythiosis disease agent</name>
    <dbReference type="NCBI Taxonomy" id="114742"/>
    <lineage>
        <taxon>Eukaryota</taxon>
        <taxon>Sar</taxon>
        <taxon>Stramenopiles</taxon>
        <taxon>Oomycota</taxon>
        <taxon>Peronosporomycetes</taxon>
        <taxon>Pythiales</taxon>
        <taxon>Pythiaceae</taxon>
        <taxon>Pythium</taxon>
    </lineage>
</organism>
<comment type="caution">
    <text evidence="2">The sequence shown here is derived from an EMBL/GenBank/DDBJ whole genome shotgun (WGS) entry which is preliminary data.</text>
</comment>
<dbReference type="AlphaFoldDB" id="A0AAD5Q846"/>
<protein>
    <submittedName>
        <fullName evidence="2">Uncharacterized protein</fullName>
    </submittedName>
</protein>
<feature type="compositionally biased region" description="Basic and acidic residues" evidence="1">
    <location>
        <begin position="474"/>
        <end position="500"/>
    </location>
</feature>
<feature type="region of interest" description="Disordered" evidence="1">
    <location>
        <begin position="474"/>
        <end position="513"/>
    </location>
</feature>
<dbReference type="InterPro" id="IPR015943">
    <property type="entry name" value="WD40/YVTN_repeat-like_dom_sf"/>
</dbReference>
<feature type="region of interest" description="Disordered" evidence="1">
    <location>
        <begin position="773"/>
        <end position="811"/>
    </location>
</feature>
<dbReference type="Proteomes" id="UP001209570">
    <property type="component" value="Unassembled WGS sequence"/>
</dbReference>
<name>A0AAD5Q846_PYTIN</name>